<accession>A0A6N7X3E2</accession>
<dbReference type="Gene3D" id="1.10.940.10">
    <property type="entry name" value="NusB-like"/>
    <property type="match status" value="1"/>
</dbReference>
<keyword evidence="9" id="KW-1185">Reference proteome</keyword>
<name>A0A6N7X3E2_9FIRM</name>
<evidence type="ECO:0000259" key="7">
    <source>
        <dbReference type="Pfam" id="PF01029"/>
    </source>
</evidence>
<dbReference type="Pfam" id="PF01029">
    <property type="entry name" value="NusB"/>
    <property type="match status" value="1"/>
</dbReference>
<protein>
    <recommendedName>
        <fullName evidence="6">Transcription antitermination protein NusB</fullName>
    </recommendedName>
    <alternativeName>
        <fullName evidence="6">Antitermination factor NusB</fullName>
    </alternativeName>
</protein>
<keyword evidence="3 6" id="KW-0694">RNA-binding</keyword>
<evidence type="ECO:0000256" key="5">
    <source>
        <dbReference type="ARBA" id="ARBA00023163"/>
    </source>
</evidence>
<keyword evidence="4 6" id="KW-0805">Transcription regulation</keyword>
<dbReference type="InterPro" id="IPR035926">
    <property type="entry name" value="NusB-like_sf"/>
</dbReference>
<evidence type="ECO:0000256" key="4">
    <source>
        <dbReference type="ARBA" id="ARBA00023015"/>
    </source>
</evidence>
<dbReference type="AlphaFoldDB" id="A0A6N7X3E2"/>
<dbReference type="GO" id="GO:0031564">
    <property type="term" value="P:transcription antitermination"/>
    <property type="evidence" value="ECO:0007669"/>
    <property type="project" value="UniProtKB-KW"/>
</dbReference>
<dbReference type="PANTHER" id="PTHR11078">
    <property type="entry name" value="N UTILIZATION SUBSTANCE PROTEIN B-RELATED"/>
    <property type="match status" value="1"/>
</dbReference>
<dbReference type="NCBIfam" id="TIGR01951">
    <property type="entry name" value="nusB"/>
    <property type="match status" value="1"/>
</dbReference>
<sequence length="130" mass="15230">MKREEIREMTMQVVYQMDVMGDFDYRNISLITENEQIQKEKQALQTLDVIRDHRDEIDEMIDSHSDRWKTNRMGKTDLAIFRIAVAEICYMDAIPDSVSIDEAVKMAKKYGEDRSYAFINSVLGKIAKDK</sequence>
<dbReference type="RefSeq" id="WP_154553574.1">
    <property type="nucleotide sequence ID" value="NZ_JBJESO010000012.1"/>
</dbReference>
<dbReference type="EMBL" id="VUNA01000002">
    <property type="protein sequence ID" value="MST70010.1"/>
    <property type="molecule type" value="Genomic_DNA"/>
</dbReference>
<keyword evidence="5 6" id="KW-0804">Transcription</keyword>
<keyword evidence="2 6" id="KW-0889">Transcription antitermination</keyword>
<reference evidence="8 9" key="1">
    <citation type="submission" date="2019-08" db="EMBL/GenBank/DDBJ databases">
        <title>In-depth cultivation of the pig gut microbiome towards novel bacterial diversity and tailored functional studies.</title>
        <authorList>
            <person name="Wylensek D."/>
            <person name="Hitch T.C.A."/>
            <person name="Clavel T."/>
        </authorList>
    </citation>
    <scope>NUCLEOTIDE SEQUENCE [LARGE SCALE GENOMIC DNA]</scope>
    <source>
        <strain evidence="8 9">WCA-MUC-591-APC-4B</strain>
    </source>
</reference>
<dbReference type="InterPro" id="IPR011605">
    <property type="entry name" value="NusB_fam"/>
</dbReference>
<dbReference type="PANTHER" id="PTHR11078:SF3">
    <property type="entry name" value="ANTITERMINATION NUSB DOMAIN-CONTAINING PROTEIN"/>
    <property type="match status" value="1"/>
</dbReference>
<proteinExistence type="inferred from homology"/>
<gene>
    <name evidence="6 8" type="primary">nusB</name>
    <name evidence="8" type="ORF">FYJ65_01430</name>
</gene>
<comment type="function">
    <text evidence="6">Involved in transcription antitermination. Required for transcription of ribosomal RNA (rRNA) genes. Binds specifically to the boxA antiterminator sequence of the ribosomal RNA (rrn) operons.</text>
</comment>
<organism evidence="8 9">
    <name type="scientific">Mogibacterium kristiansenii</name>
    <dbReference type="NCBI Taxonomy" id="2606708"/>
    <lineage>
        <taxon>Bacteria</taxon>
        <taxon>Bacillati</taxon>
        <taxon>Bacillota</taxon>
        <taxon>Clostridia</taxon>
        <taxon>Peptostreptococcales</taxon>
        <taxon>Anaerovoracaceae</taxon>
        <taxon>Mogibacterium</taxon>
    </lineage>
</organism>
<dbReference type="SUPFAM" id="SSF48013">
    <property type="entry name" value="NusB-like"/>
    <property type="match status" value="1"/>
</dbReference>
<dbReference type="HAMAP" id="MF_00073">
    <property type="entry name" value="NusB"/>
    <property type="match status" value="1"/>
</dbReference>
<comment type="caution">
    <text evidence="8">The sequence shown here is derived from an EMBL/GenBank/DDBJ whole genome shotgun (WGS) entry which is preliminary data.</text>
</comment>
<evidence type="ECO:0000256" key="6">
    <source>
        <dbReference type="HAMAP-Rule" id="MF_00073"/>
    </source>
</evidence>
<evidence type="ECO:0000313" key="8">
    <source>
        <dbReference type="EMBL" id="MST70010.1"/>
    </source>
</evidence>
<comment type="similarity">
    <text evidence="1 6">Belongs to the NusB family.</text>
</comment>
<dbReference type="GO" id="GO:0003723">
    <property type="term" value="F:RNA binding"/>
    <property type="evidence" value="ECO:0007669"/>
    <property type="project" value="UniProtKB-UniRule"/>
</dbReference>
<feature type="domain" description="NusB/RsmB/TIM44" evidence="7">
    <location>
        <begin position="5"/>
        <end position="128"/>
    </location>
</feature>
<dbReference type="GO" id="GO:0006353">
    <property type="term" value="P:DNA-templated transcription termination"/>
    <property type="evidence" value="ECO:0007669"/>
    <property type="project" value="UniProtKB-UniRule"/>
</dbReference>
<dbReference type="InterPro" id="IPR006027">
    <property type="entry name" value="NusB_RsmB_TIM44"/>
</dbReference>
<evidence type="ECO:0000256" key="2">
    <source>
        <dbReference type="ARBA" id="ARBA00022814"/>
    </source>
</evidence>
<evidence type="ECO:0000313" key="9">
    <source>
        <dbReference type="Proteomes" id="UP000469424"/>
    </source>
</evidence>
<dbReference type="GO" id="GO:0005829">
    <property type="term" value="C:cytosol"/>
    <property type="evidence" value="ECO:0007669"/>
    <property type="project" value="TreeGrafter"/>
</dbReference>
<evidence type="ECO:0000256" key="1">
    <source>
        <dbReference type="ARBA" id="ARBA00005952"/>
    </source>
</evidence>
<dbReference type="Proteomes" id="UP000469424">
    <property type="component" value="Unassembled WGS sequence"/>
</dbReference>
<evidence type="ECO:0000256" key="3">
    <source>
        <dbReference type="ARBA" id="ARBA00022884"/>
    </source>
</evidence>